<evidence type="ECO:0000313" key="2">
    <source>
        <dbReference type="Proteomes" id="UP000006727"/>
    </source>
</evidence>
<dbReference type="InParanoid" id="A0A7I4A233"/>
<dbReference type="EMBL" id="ABEU02000010">
    <property type="status" value="NOT_ANNOTATED_CDS"/>
    <property type="molecule type" value="Genomic_DNA"/>
</dbReference>
<name>A0A7I4A233_PHYPA</name>
<dbReference type="Gramene" id="Pp3c10_410V3.2">
    <property type="protein sequence ID" value="Pp3c10_410V3.2"/>
    <property type="gene ID" value="Pp3c10_410"/>
</dbReference>
<protein>
    <submittedName>
        <fullName evidence="1">Uncharacterized protein</fullName>
    </submittedName>
</protein>
<reference evidence="1 2" key="2">
    <citation type="journal article" date="2018" name="Plant J.">
        <title>The Physcomitrella patens chromosome-scale assembly reveals moss genome structure and evolution.</title>
        <authorList>
            <person name="Lang D."/>
            <person name="Ullrich K.K."/>
            <person name="Murat F."/>
            <person name="Fuchs J."/>
            <person name="Jenkins J."/>
            <person name="Haas F.B."/>
            <person name="Piednoel M."/>
            <person name="Gundlach H."/>
            <person name="Van Bel M."/>
            <person name="Meyberg R."/>
            <person name="Vives C."/>
            <person name="Morata J."/>
            <person name="Symeonidi A."/>
            <person name="Hiss M."/>
            <person name="Muchero W."/>
            <person name="Kamisugi Y."/>
            <person name="Saleh O."/>
            <person name="Blanc G."/>
            <person name="Decker E.L."/>
            <person name="van Gessel N."/>
            <person name="Grimwood J."/>
            <person name="Hayes R.D."/>
            <person name="Graham S.W."/>
            <person name="Gunter L.E."/>
            <person name="McDaniel S.F."/>
            <person name="Hoernstein S.N.W."/>
            <person name="Larsson A."/>
            <person name="Li F.W."/>
            <person name="Perroud P.F."/>
            <person name="Phillips J."/>
            <person name="Ranjan P."/>
            <person name="Rokshar D.S."/>
            <person name="Rothfels C.J."/>
            <person name="Schneider L."/>
            <person name="Shu S."/>
            <person name="Stevenson D.W."/>
            <person name="Thummler F."/>
            <person name="Tillich M."/>
            <person name="Villarreal Aguilar J.C."/>
            <person name="Widiez T."/>
            <person name="Wong G.K."/>
            <person name="Wymore A."/>
            <person name="Zhang Y."/>
            <person name="Zimmer A.D."/>
            <person name="Quatrano R.S."/>
            <person name="Mayer K.F.X."/>
            <person name="Goodstein D."/>
            <person name="Casacuberta J.M."/>
            <person name="Vandepoele K."/>
            <person name="Reski R."/>
            <person name="Cuming A.C."/>
            <person name="Tuskan G.A."/>
            <person name="Maumus F."/>
            <person name="Salse J."/>
            <person name="Schmutz J."/>
            <person name="Rensing S.A."/>
        </authorList>
    </citation>
    <scope>NUCLEOTIDE SEQUENCE [LARGE SCALE GENOMIC DNA]</scope>
    <source>
        <strain evidence="1 2">cv. Gransden 2004</strain>
    </source>
</reference>
<dbReference type="Proteomes" id="UP000006727">
    <property type="component" value="Chromosome 10"/>
</dbReference>
<sequence>MGLQLSRRHLSAFPGVKSKTVPDLLKKEGVGETVDCSLPRYMLPMFSALAEGTRFIQQTDVFDCHSHVETRLYEKTEQCLLYRCNSYAAAMKTLRMSSMEKKLRHQNISQSITDGQFNILLEEFNVVLRAVDRVAKCLRYLNPEFNSLEKNPKFSKPEYKQLLGSFHLFGLAIKEVTQ</sequence>
<dbReference type="SUPFAM" id="SSF74788">
    <property type="entry name" value="Cullin repeat-like"/>
    <property type="match status" value="1"/>
</dbReference>
<keyword evidence="2" id="KW-1185">Reference proteome</keyword>
<dbReference type="AlphaFoldDB" id="A0A7I4A233"/>
<reference evidence="1" key="3">
    <citation type="submission" date="2020-12" db="UniProtKB">
        <authorList>
            <consortium name="EnsemblPlants"/>
        </authorList>
    </citation>
    <scope>IDENTIFICATION</scope>
</reference>
<proteinExistence type="predicted"/>
<accession>A0A7I4A233</accession>
<evidence type="ECO:0000313" key="1">
    <source>
        <dbReference type="EnsemblPlants" id="Pp3c10_410V3.2"/>
    </source>
</evidence>
<organism evidence="1 2">
    <name type="scientific">Physcomitrium patens</name>
    <name type="common">Spreading-leaved earth moss</name>
    <name type="synonym">Physcomitrella patens</name>
    <dbReference type="NCBI Taxonomy" id="3218"/>
    <lineage>
        <taxon>Eukaryota</taxon>
        <taxon>Viridiplantae</taxon>
        <taxon>Streptophyta</taxon>
        <taxon>Embryophyta</taxon>
        <taxon>Bryophyta</taxon>
        <taxon>Bryophytina</taxon>
        <taxon>Bryopsida</taxon>
        <taxon>Funariidae</taxon>
        <taxon>Funariales</taxon>
        <taxon>Funariaceae</taxon>
        <taxon>Physcomitrium</taxon>
    </lineage>
</organism>
<dbReference type="EnsemblPlants" id="Pp3c10_410V3.2">
    <property type="protein sequence ID" value="Pp3c10_410V3.2"/>
    <property type="gene ID" value="Pp3c10_410"/>
</dbReference>
<reference evidence="1 2" key="1">
    <citation type="journal article" date="2008" name="Science">
        <title>The Physcomitrella genome reveals evolutionary insights into the conquest of land by plants.</title>
        <authorList>
            <person name="Rensing S."/>
            <person name="Lang D."/>
            <person name="Zimmer A."/>
            <person name="Terry A."/>
            <person name="Salamov A."/>
            <person name="Shapiro H."/>
            <person name="Nishiyama T."/>
            <person name="Perroud P.-F."/>
            <person name="Lindquist E."/>
            <person name="Kamisugi Y."/>
            <person name="Tanahashi T."/>
            <person name="Sakakibara K."/>
            <person name="Fujita T."/>
            <person name="Oishi K."/>
            <person name="Shin-I T."/>
            <person name="Kuroki Y."/>
            <person name="Toyoda A."/>
            <person name="Suzuki Y."/>
            <person name="Hashimoto A."/>
            <person name="Yamaguchi K."/>
            <person name="Sugano A."/>
            <person name="Kohara Y."/>
            <person name="Fujiyama A."/>
            <person name="Anterola A."/>
            <person name="Aoki S."/>
            <person name="Ashton N."/>
            <person name="Barbazuk W.B."/>
            <person name="Barker E."/>
            <person name="Bennetzen J."/>
            <person name="Bezanilla M."/>
            <person name="Blankenship R."/>
            <person name="Cho S.H."/>
            <person name="Dutcher S."/>
            <person name="Estelle M."/>
            <person name="Fawcett J.A."/>
            <person name="Gundlach H."/>
            <person name="Hanada K."/>
            <person name="Heyl A."/>
            <person name="Hicks K.A."/>
            <person name="Hugh J."/>
            <person name="Lohr M."/>
            <person name="Mayer K."/>
            <person name="Melkozernov A."/>
            <person name="Murata T."/>
            <person name="Nelson D."/>
            <person name="Pils B."/>
            <person name="Prigge M."/>
            <person name="Reiss B."/>
            <person name="Renner T."/>
            <person name="Rombauts S."/>
            <person name="Rushton P."/>
            <person name="Sanderfoot A."/>
            <person name="Schween G."/>
            <person name="Shiu S.-H."/>
            <person name="Stueber K."/>
            <person name="Theodoulou F.L."/>
            <person name="Tu H."/>
            <person name="Van de Peer Y."/>
            <person name="Verrier P.J."/>
            <person name="Waters E."/>
            <person name="Wood A."/>
            <person name="Yang L."/>
            <person name="Cove D."/>
            <person name="Cuming A."/>
            <person name="Hasebe M."/>
            <person name="Lucas S."/>
            <person name="Mishler D.B."/>
            <person name="Reski R."/>
            <person name="Grigoriev I."/>
            <person name="Quatrano R.S."/>
            <person name="Boore J.L."/>
        </authorList>
    </citation>
    <scope>NUCLEOTIDE SEQUENCE [LARGE SCALE GENOMIC DNA]</scope>
    <source>
        <strain evidence="1 2">cv. Gransden 2004</strain>
    </source>
</reference>
<dbReference type="InterPro" id="IPR016159">
    <property type="entry name" value="Cullin_repeat-like_dom_sf"/>
</dbReference>